<dbReference type="Pfam" id="PF03466">
    <property type="entry name" value="LysR_substrate"/>
    <property type="match status" value="1"/>
</dbReference>
<dbReference type="Gene3D" id="3.40.190.10">
    <property type="entry name" value="Periplasmic binding protein-like II"/>
    <property type="match status" value="2"/>
</dbReference>
<evidence type="ECO:0000256" key="3">
    <source>
        <dbReference type="ARBA" id="ARBA00023125"/>
    </source>
</evidence>
<name>A0A191YU18_9PSED</name>
<dbReference type="SUPFAM" id="SSF53850">
    <property type="entry name" value="Periplasmic binding protein-like II"/>
    <property type="match status" value="1"/>
</dbReference>
<dbReference type="Proteomes" id="UP000078354">
    <property type="component" value="Chromosome"/>
</dbReference>
<keyword evidence="2" id="KW-0805">Transcription regulation</keyword>
<protein>
    <submittedName>
        <fullName evidence="6">LysR family transcriptional regulator</fullName>
    </submittedName>
</protein>
<dbReference type="InterPro" id="IPR058163">
    <property type="entry name" value="LysR-type_TF_proteobact-type"/>
</dbReference>
<dbReference type="STRING" id="1853130.PMA3_14210"/>
<evidence type="ECO:0000256" key="1">
    <source>
        <dbReference type="ARBA" id="ARBA00009437"/>
    </source>
</evidence>
<dbReference type="PANTHER" id="PTHR30537">
    <property type="entry name" value="HTH-TYPE TRANSCRIPTIONAL REGULATOR"/>
    <property type="match status" value="1"/>
</dbReference>
<dbReference type="PROSITE" id="PS50931">
    <property type="entry name" value="HTH_LYSR"/>
    <property type="match status" value="1"/>
</dbReference>
<dbReference type="InterPro" id="IPR005119">
    <property type="entry name" value="LysR_subst-bd"/>
</dbReference>
<dbReference type="InterPro" id="IPR000847">
    <property type="entry name" value="LysR_HTH_N"/>
</dbReference>
<dbReference type="InterPro" id="IPR036388">
    <property type="entry name" value="WH-like_DNA-bd_sf"/>
</dbReference>
<dbReference type="Pfam" id="PF00126">
    <property type="entry name" value="HTH_1"/>
    <property type="match status" value="1"/>
</dbReference>
<dbReference type="GO" id="GO:0003677">
    <property type="term" value="F:DNA binding"/>
    <property type="evidence" value="ECO:0007669"/>
    <property type="project" value="UniProtKB-KW"/>
</dbReference>
<evidence type="ECO:0000256" key="4">
    <source>
        <dbReference type="ARBA" id="ARBA00023163"/>
    </source>
</evidence>
<proteinExistence type="inferred from homology"/>
<gene>
    <name evidence="6" type="ORF">PMA3_14210</name>
</gene>
<dbReference type="KEGG" id="psil:PMA3_14210"/>
<evidence type="ECO:0000256" key="2">
    <source>
        <dbReference type="ARBA" id="ARBA00023015"/>
    </source>
</evidence>
<reference evidence="6 7" key="1">
    <citation type="journal article" date="2018" name="Syst. Appl. Microbiol.">
        <title>Pseudomonas silesiensis sp. nov. strain A3T isolated from a biological pesticide sewage treatment plant and analysis of the complete genome sequence.</title>
        <authorList>
            <person name="Kaminski M.A."/>
            <person name="Furmanczyk E.M."/>
            <person name="Sobczak A."/>
            <person name="Dziembowski A."/>
            <person name="Lipinski L."/>
        </authorList>
    </citation>
    <scope>NUCLEOTIDE SEQUENCE [LARGE SCALE GENOMIC DNA]</scope>
    <source>
        <strain evidence="6 7">A3</strain>
    </source>
</reference>
<keyword evidence="7" id="KW-1185">Reference proteome</keyword>
<dbReference type="OrthoDB" id="5526340at2"/>
<dbReference type="EMBL" id="CP014870">
    <property type="protein sequence ID" value="ANJ56231.1"/>
    <property type="molecule type" value="Genomic_DNA"/>
</dbReference>
<feature type="domain" description="HTH lysR-type" evidence="5">
    <location>
        <begin position="19"/>
        <end position="76"/>
    </location>
</feature>
<dbReference type="PRINTS" id="PR00039">
    <property type="entry name" value="HTHLYSR"/>
</dbReference>
<dbReference type="AlphaFoldDB" id="A0A191YU18"/>
<organism evidence="6 7">
    <name type="scientific">Pseudomonas silesiensis</name>
    <dbReference type="NCBI Taxonomy" id="1853130"/>
    <lineage>
        <taxon>Bacteria</taxon>
        <taxon>Pseudomonadati</taxon>
        <taxon>Pseudomonadota</taxon>
        <taxon>Gammaproteobacteria</taxon>
        <taxon>Pseudomonadales</taxon>
        <taxon>Pseudomonadaceae</taxon>
        <taxon>Pseudomonas</taxon>
    </lineage>
</organism>
<evidence type="ECO:0000259" key="5">
    <source>
        <dbReference type="PROSITE" id="PS50931"/>
    </source>
</evidence>
<sequence length="312" mass="34937">MTGNEETSKKAKGYRRLIPSMTALMEFEAVARLSSFTLAAQELGVSQAAVSKQVKYLEETLGTRLFHRLHRAIKLTSEGYVLYSVVAESMQRMASVFDKICEGIPEQELVLACTASFSQLRILPRLAALRLSQPSLRLHLMTHVLNADVSRDVDVTIRYGNGKWDDGTAIFLFDEEVFPVCSPAWLSSHPAPLSVDDFLHLDLIDSEATLEGWMTWNSWFKELGESRPKMRYSLRCSSYNDSVQAALKGHGIALGWSRLIGPLLLSGELIRIGPYAVKPNDAYYLVVPNGRTVTPLVQHLVDWLRDESILAH</sequence>
<dbReference type="InterPro" id="IPR036390">
    <property type="entry name" value="WH_DNA-bd_sf"/>
</dbReference>
<evidence type="ECO:0000313" key="7">
    <source>
        <dbReference type="Proteomes" id="UP000078354"/>
    </source>
</evidence>
<keyword evidence="3" id="KW-0238">DNA-binding</keyword>
<comment type="similarity">
    <text evidence="1">Belongs to the LysR transcriptional regulatory family.</text>
</comment>
<evidence type="ECO:0000313" key="6">
    <source>
        <dbReference type="EMBL" id="ANJ56231.1"/>
    </source>
</evidence>
<dbReference type="SUPFAM" id="SSF46785">
    <property type="entry name" value="Winged helix' DNA-binding domain"/>
    <property type="match status" value="1"/>
</dbReference>
<accession>A0A191YU18</accession>
<keyword evidence="4" id="KW-0804">Transcription</keyword>
<dbReference type="PANTHER" id="PTHR30537:SF5">
    <property type="entry name" value="HTH-TYPE TRANSCRIPTIONAL ACTIVATOR TTDR-RELATED"/>
    <property type="match status" value="1"/>
</dbReference>
<dbReference type="Gene3D" id="1.10.10.10">
    <property type="entry name" value="Winged helix-like DNA-binding domain superfamily/Winged helix DNA-binding domain"/>
    <property type="match status" value="1"/>
</dbReference>
<dbReference type="CDD" id="cd08432">
    <property type="entry name" value="PBP2_GcdR_TrpI_HvrB_AmpR_like"/>
    <property type="match status" value="1"/>
</dbReference>
<dbReference type="RefSeq" id="WP_064677747.1">
    <property type="nucleotide sequence ID" value="NZ_CP014870.1"/>
</dbReference>
<dbReference type="GO" id="GO:0003700">
    <property type="term" value="F:DNA-binding transcription factor activity"/>
    <property type="evidence" value="ECO:0007669"/>
    <property type="project" value="InterPro"/>
</dbReference>
<dbReference type="FunFam" id="1.10.10.10:FF:000001">
    <property type="entry name" value="LysR family transcriptional regulator"/>
    <property type="match status" value="1"/>
</dbReference>